<feature type="transmembrane region" description="Helical" evidence="1">
    <location>
        <begin position="37"/>
        <end position="55"/>
    </location>
</feature>
<gene>
    <name evidence="2" type="ORF">IQ266_04130</name>
</gene>
<keyword evidence="1" id="KW-0812">Transmembrane</keyword>
<proteinExistence type="predicted"/>
<organism evidence="2 3">
    <name type="scientific">Romeriopsis navalis LEGE 11480</name>
    <dbReference type="NCBI Taxonomy" id="2777977"/>
    <lineage>
        <taxon>Bacteria</taxon>
        <taxon>Bacillati</taxon>
        <taxon>Cyanobacteriota</taxon>
        <taxon>Cyanophyceae</taxon>
        <taxon>Leptolyngbyales</taxon>
        <taxon>Leptolyngbyaceae</taxon>
        <taxon>Romeriopsis</taxon>
        <taxon>Romeriopsis navalis</taxon>
    </lineage>
</organism>
<evidence type="ECO:0000256" key="1">
    <source>
        <dbReference type="SAM" id="Phobius"/>
    </source>
</evidence>
<comment type="caution">
    <text evidence="2">The sequence shown here is derived from an EMBL/GenBank/DDBJ whole genome shotgun (WGS) entry which is preliminary data.</text>
</comment>
<feature type="transmembrane region" description="Helical" evidence="1">
    <location>
        <begin position="6"/>
        <end position="25"/>
    </location>
</feature>
<reference evidence="2" key="1">
    <citation type="submission" date="2020-10" db="EMBL/GenBank/DDBJ databases">
        <authorList>
            <person name="Castelo-Branco R."/>
            <person name="Eusebio N."/>
            <person name="Adriana R."/>
            <person name="Vieira A."/>
            <person name="Brugerolle De Fraissinette N."/>
            <person name="Rezende De Castro R."/>
            <person name="Schneider M.P."/>
            <person name="Vasconcelos V."/>
            <person name="Leao P.N."/>
        </authorList>
    </citation>
    <scope>NUCLEOTIDE SEQUENCE</scope>
    <source>
        <strain evidence="2">LEGE 11480</strain>
    </source>
</reference>
<evidence type="ECO:0000313" key="3">
    <source>
        <dbReference type="Proteomes" id="UP000625316"/>
    </source>
</evidence>
<keyword evidence="3" id="KW-1185">Reference proteome</keyword>
<sequence length="94" mass="10315">MNEFWTNIAGWMPAVILPLATITQLTKIVREKSAKGVSLVTWIMFGVANVGLYIFTEKYLALQSLIGLLGTAILDFTIVGFVLFYGSKEVGRSA</sequence>
<dbReference type="Proteomes" id="UP000625316">
    <property type="component" value="Unassembled WGS sequence"/>
</dbReference>
<keyword evidence="1" id="KW-0472">Membrane</keyword>
<feature type="transmembrane region" description="Helical" evidence="1">
    <location>
        <begin position="61"/>
        <end position="85"/>
    </location>
</feature>
<accession>A0A928VIH9</accession>
<keyword evidence="1" id="KW-1133">Transmembrane helix</keyword>
<dbReference type="EMBL" id="JADEXQ010000009">
    <property type="protein sequence ID" value="MBE9028950.1"/>
    <property type="molecule type" value="Genomic_DNA"/>
</dbReference>
<dbReference type="RefSeq" id="WP_264323773.1">
    <property type="nucleotide sequence ID" value="NZ_JADEXQ010000009.1"/>
</dbReference>
<dbReference type="AlphaFoldDB" id="A0A928VIH9"/>
<evidence type="ECO:0000313" key="2">
    <source>
        <dbReference type="EMBL" id="MBE9028950.1"/>
    </source>
</evidence>
<name>A0A928VIH9_9CYAN</name>
<protein>
    <submittedName>
        <fullName evidence="2">Uncharacterized protein</fullName>
    </submittedName>
</protein>
<dbReference type="Gene3D" id="1.20.1280.290">
    <property type="match status" value="1"/>
</dbReference>